<feature type="chain" id="PRO_5004560802" evidence="1">
    <location>
        <begin position="28"/>
        <end position="177"/>
    </location>
</feature>
<proteinExistence type="predicted"/>
<evidence type="ECO:0000256" key="1">
    <source>
        <dbReference type="SAM" id="SignalP"/>
    </source>
</evidence>
<protein>
    <submittedName>
        <fullName evidence="2">Uncharacterized protein</fullName>
    </submittedName>
</protein>
<dbReference type="OrthoDB" id="8527138at2"/>
<feature type="signal peptide" evidence="1">
    <location>
        <begin position="1"/>
        <end position="27"/>
    </location>
</feature>
<dbReference type="RefSeq" id="WP_021250423.1">
    <property type="nucleotide sequence ID" value="NZ_ATJV01000081.1"/>
</dbReference>
<comment type="caution">
    <text evidence="2">The sequence shown here is derived from an EMBL/GenBank/DDBJ whole genome shotgun (WGS) entry which is preliminary data.</text>
</comment>
<reference evidence="2 3" key="1">
    <citation type="submission" date="2013-06" db="EMBL/GenBank/DDBJ databases">
        <title>Draft genome sequence of Thauera terpenica.</title>
        <authorList>
            <person name="Liu B."/>
            <person name="Frostegard A.H."/>
            <person name="Shapleigh J.P."/>
        </authorList>
    </citation>
    <scope>NUCLEOTIDE SEQUENCE [LARGE SCALE GENOMIC DNA]</scope>
    <source>
        <strain evidence="2 3">58Eu</strain>
    </source>
</reference>
<gene>
    <name evidence="2" type="ORF">M622_05670</name>
</gene>
<dbReference type="EMBL" id="ATJV01000081">
    <property type="protein sequence ID" value="EPZ14470.1"/>
    <property type="molecule type" value="Genomic_DNA"/>
</dbReference>
<dbReference type="Proteomes" id="UP000015455">
    <property type="component" value="Unassembled WGS sequence"/>
</dbReference>
<dbReference type="STRING" id="1348657.M622_05670"/>
<dbReference type="AlphaFoldDB" id="S9ZB17"/>
<evidence type="ECO:0000313" key="3">
    <source>
        <dbReference type="Proteomes" id="UP000015455"/>
    </source>
</evidence>
<accession>S9ZB17</accession>
<sequence length="177" mass="19202">MRSRSQGRIAAVFTCIALLAASPAAGARTLIVCSALDDAELTRAVLEVEDGASAAHGGDRYADLRISHLEIVTPEFIWSTPGQPETRRFDAARSDVSPDLAQLDTVAIHTTRDAEGVLRIVDFAVLEPDALELEGLRGSLMLHETWQNARAIASLYYTHSGNRLVVAALACRRFEDD</sequence>
<organism evidence="2 3">
    <name type="scientific">Thauera terpenica 58Eu</name>
    <dbReference type="NCBI Taxonomy" id="1348657"/>
    <lineage>
        <taxon>Bacteria</taxon>
        <taxon>Pseudomonadati</taxon>
        <taxon>Pseudomonadota</taxon>
        <taxon>Betaproteobacteria</taxon>
        <taxon>Rhodocyclales</taxon>
        <taxon>Zoogloeaceae</taxon>
        <taxon>Thauera</taxon>
    </lineage>
</organism>
<keyword evidence="3" id="KW-1185">Reference proteome</keyword>
<evidence type="ECO:0000313" key="2">
    <source>
        <dbReference type="EMBL" id="EPZ14470.1"/>
    </source>
</evidence>
<name>S9ZB17_9RHOO</name>
<dbReference type="PATRIC" id="fig|1348657.5.peg.3022"/>
<keyword evidence="1" id="KW-0732">Signal</keyword>